<evidence type="ECO:0000259" key="2">
    <source>
        <dbReference type="Pfam" id="PF02371"/>
    </source>
</evidence>
<dbReference type="GO" id="GO:0003677">
    <property type="term" value="F:DNA binding"/>
    <property type="evidence" value="ECO:0007669"/>
    <property type="project" value="InterPro"/>
</dbReference>
<dbReference type="GO" id="GO:0004803">
    <property type="term" value="F:transposase activity"/>
    <property type="evidence" value="ECO:0007669"/>
    <property type="project" value="InterPro"/>
</dbReference>
<gene>
    <name evidence="3" type="ORF">S01H1_82098</name>
</gene>
<dbReference type="PANTHER" id="PTHR33055:SF13">
    <property type="entry name" value="TRANSPOSASE"/>
    <property type="match status" value="1"/>
</dbReference>
<dbReference type="GO" id="GO:0006313">
    <property type="term" value="P:DNA transposition"/>
    <property type="evidence" value="ECO:0007669"/>
    <property type="project" value="InterPro"/>
</dbReference>
<evidence type="ECO:0000256" key="1">
    <source>
        <dbReference type="SAM" id="MobiDB-lite"/>
    </source>
</evidence>
<organism evidence="3">
    <name type="scientific">marine sediment metagenome</name>
    <dbReference type="NCBI Taxonomy" id="412755"/>
    <lineage>
        <taxon>unclassified sequences</taxon>
        <taxon>metagenomes</taxon>
        <taxon>ecological metagenomes</taxon>
    </lineage>
</organism>
<dbReference type="InterPro" id="IPR047650">
    <property type="entry name" value="Transpos_IS110"/>
</dbReference>
<feature type="region of interest" description="Disordered" evidence="1">
    <location>
        <begin position="120"/>
        <end position="151"/>
    </location>
</feature>
<feature type="domain" description="Transposase IS116/IS110/IS902 C-terminal" evidence="2">
    <location>
        <begin position="1"/>
        <end position="71"/>
    </location>
</feature>
<dbReference type="AlphaFoldDB" id="X0XVZ1"/>
<proteinExistence type="predicted"/>
<evidence type="ECO:0000313" key="3">
    <source>
        <dbReference type="EMBL" id="GAG47525.1"/>
    </source>
</evidence>
<dbReference type="InterPro" id="IPR003346">
    <property type="entry name" value="Transposase_20"/>
</dbReference>
<sequence>GIGLITSLTILAELGDLTRFRSRAAVANYAGLVPRHRDSDQKYWSGRITRRGPAHLRGVLMEAAWVAVPRIPVYQALFDRVKRKKSKGTAIVAVARRMLEDAWMLLIKEEAFRYVPTPVSDAHGERTRESAGPGHRKRRSRVSQAASSVAG</sequence>
<dbReference type="PANTHER" id="PTHR33055">
    <property type="entry name" value="TRANSPOSASE FOR INSERTION SEQUENCE ELEMENT IS1111A"/>
    <property type="match status" value="1"/>
</dbReference>
<reference evidence="3" key="1">
    <citation type="journal article" date="2014" name="Front. Microbiol.">
        <title>High frequency of phylogenetically diverse reductive dehalogenase-homologous genes in deep subseafloor sedimentary metagenomes.</title>
        <authorList>
            <person name="Kawai M."/>
            <person name="Futagami T."/>
            <person name="Toyoda A."/>
            <person name="Takaki Y."/>
            <person name="Nishi S."/>
            <person name="Hori S."/>
            <person name="Arai W."/>
            <person name="Tsubouchi T."/>
            <person name="Morono Y."/>
            <person name="Uchiyama I."/>
            <person name="Ito T."/>
            <person name="Fujiyama A."/>
            <person name="Inagaki F."/>
            <person name="Takami H."/>
        </authorList>
    </citation>
    <scope>NUCLEOTIDE SEQUENCE</scope>
    <source>
        <strain evidence="3">Expedition CK06-06</strain>
    </source>
</reference>
<dbReference type="Pfam" id="PF02371">
    <property type="entry name" value="Transposase_20"/>
    <property type="match status" value="1"/>
</dbReference>
<dbReference type="EMBL" id="BARS01055631">
    <property type="protein sequence ID" value="GAG47525.1"/>
    <property type="molecule type" value="Genomic_DNA"/>
</dbReference>
<name>X0XVZ1_9ZZZZ</name>
<feature type="non-terminal residue" evidence="3">
    <location>
        <position position="1"/>
    </location>
</feature>
<feature type="compositionally biased region" description="Low complexity" evidence="1">
    <location>
        <begin position="142"/>
        <end position="151"/>
    </location>
</feature>
<protein>
    <recommendedName>
        <fullName evidence="2">Transposase IS116/IS110/IS902 C-terminal domain-containing protein</fullName>
    </recommendedName>
</protein>
<accession>X0XVZ1</accession>
<comment type="caution">
    <text evidence="3">The sequence shown here is derived from an EMBL/GenBank/DDBJ whole genome shotgun (WGS) entry which is preliminary data.</text>
</comment>